<keyword evidence="2" id="KW-1185">Reference proteome</keyword>
<evidence type="ECO:0000313" key="1">
    <source>
        <dbReference type="EMBL" id="GFY62842.1"/>
    </source>
</evidence>
<reference evidence="1" key="1">
    <citation type="submission" date="2020-08" db="EMBL/GenBank/DDBJ databases">
        <title>Multicomponent nature underlies the extraordinary mechanical properties of spider dragline silk.</title>
        <authorList>
            <person name="Kono N."/>
            <person name="Nakamura H."/>
            <person name="Mori M."/>
            <person name="Yoshida Y."/>
            <person name="Ohtoshi R."/>
            <person name="Malay A.D."/>
            <person name="Moran D.A.P."/>
            <person name="Tomita M."/>
            <person name="Numata K."/>
            <person name="Arakawa K."/>
        </authorList>
    </citation>
    <scope>NUCLEOTIDE SEQUENCE</scope>
</reference>
<sequence>MDVPERFSGVATVNSSTAGSIMKEVQPDCEGECLRKWQSLPHRRGSWSTFALSVVMKILNMESSGYSSSASSITLVNF</sequence>
<proteinExistence type="predicted"/>
<dbReference type="OrthoDB" id="10519534at2759"/>
<gene>
    <name evidence="1" type="ORF">TNIN_429031</name>
</gene>
<evidence type="ECO:0000313" key="2">
    <source>
        <dbReference type="Proteomes" id="UP000886998"/>
    </source>
</evidence>
<dbReference type="EMBL" id="BMAV01014438">
    <property type="protein sequence ID" value="GFY62842.1"/>
    <property type="molecule type" value="Genomic_DNA"/>
</dbReference>
<accession>A0A8X7CFB3</accession>
<comment type="caution">
    <text evidence="1">The sequence shown here is derived from an EMBL/GenBank/DDBJ whole genome shotgun (WGS) entry which is preliminary data.</text>
</comment>
<name>A0A8X7CFB3_9ARAC</name>
<dbReference type="AlphaFoldDB" id="A0A8X7CFB3"/>
<organism evidence="1 2">
    <name type="scientific">Trichonephila inaurata madagascariensis</name>
    <dbReference type="NCBI Taxonomy" id="2747483"/>
    <lineage>
        <taxon>Eukaryota</taxon>
        <taxon>Metazoa</taxon>
        <taxon>Ecdysozoa</taxon>
        <taxon>Arthropoda</taxon>
        <taxon>Chelicerata</taxon>
        <taxon>Arachnida</taxon>
        <taxon>Araneae</taxon>
        <taxon>Araneomorphae</taxon>
        <taxon>Entelegynae</taxon>
        <taxon>Araneoidea</taxon>
        <taxon>Nephilidae</taxon>
        <taxon>Trichonephila</taxon>
        <taxon>Trichonephila inaurata</taxon>
    </lineage>
</organism>
<dbReference type="Proteomes" id="UP000886998">
    <property type="component" value="Unassembled WGS sequence"/>
</dbReference>
<protein>
    <submittedName>
        <fullName evidence="1">Uncharacterized protein</fullName>
    </submittedName>
</protein>